<comment type="caution">
    <text evidence="1">The sequence shown here is derived from an EMBL/GenBank/DDBJ whole genome shotgun (WGS) entry which is preliminary data.</text>
</comment>
<keyword evidence="2" id="KW-1185">Reference proteome</keyword>
<gene>
    <name evidence="1" type="ORF">JZ751_019350</name>
</gene>
<reference evidence="1" key="1">
    <citation type="thesis" date="2021" institute="BYU ScholarsArchive" country="Provo, UT, USA">
        <title>Applications of and Algorithms for Genome Assembly and Genomic Analyses with an Emphasis on Marine Teleosts.</title>
        <authorList>
            <person name="Pickett B.D."/>
        </authorList>
    </citation>
    <scope>NUCLEOTIDE SEQUENCE</scope>
    <source>
        <strain evidence="1">HI-2016</strain>
    </source>
</reference>
<evidence type="ECO:0000313" key="2">
    <source>
        <dbReference type="Proteomes" id="UP000824540"/>
    </source>
</evidence>
<accession>A0A8T2MZ36</accession>
<proteinExistence type="predicted"/>
<name>A0A8T2MZ36_9TELE</name>
<dbReference type="AlphaFoldDB" id="A0A8T2MZ36"/>
<protein>
    <submittedName>
        <fullName evidence="1">Uncharacterized protein</fullName>
    </submittedName>
</protein>
<sequence>MVNEAKLLQGRGLVVVLGGRVAGALVLERQEGWVWPDRSPVELLRLQPQLLQRLPLGLQGLFDGVHLCFVLGLLVPRPLLQQQCTALVLLLG</sequence>
<dbReference type="Proteomes" id="UP000824540">
    <property type="component" value="Unassembled WGS sequence"/>
</dbReference>
<organism evidence="1 2">
    <name type="scientific">Albula glossodonta</name>
    <name type="common">roundjaw bonefish</name>
    <dbReference type="NCBI Taxonomy" id="121402"/>
    <lineage>
        <taxon>Eukaryota</taxon>
        <taxon>Metazoa</taxon>
        <taxon>Chordata</taxon>
        <taxon>Craniata</taxon>
        <taxon>Vertebrata</taxon>
        <taxon>Euteleostomi</taxon>
        <taxon>Actinopterygii</taxon>
        <taxon>Neopterygii</taxon>
        <taxon>Teleostei</taxon>
        <taxon>Albuliformes</taxon>
        <taxon>Albulidae</taxon>
        <taxon>Albula</taxon>
    </lineage>
</organism>
<dbReference type="EMBL" id="JAFBMS010000349">
    <property type="protein sequence ID" value="KAG9331351.1"/>
    <property type="molecule type" value="Genomic_DNA"/>
</dbReference>
<evidence type="ECO:0000313" key="1">
    <source>
        <dbReference type="EMBL" id="KAG9331351.1"/>
    </source>
</evidence>